<dbReference type="RefSeq" id="WP_176947933.1">
    <property type="nucleotide sequence ID" value="NZ_JABXYK010000001.1"/>
</dbReference>
<evidence type="ECO:0000313" key="7">
    <source>
        <dbReference type="Proteomes" id="UP000659172"/>
    </source>
</evidence>
<organism evidence="6 7">
    <name type="scientific">Mycoplana rhizolycopersici</name>
    <dbReference type="NCBI Taxonomy" id="2746702"/>
    <lineage>
        <taxon>Bacteria</taxon>
        <taxon>Pseudomonadati</taxon>
        <taxon>Pseudomonadota</taxon>
        <taxon>Alphaproteobacteria</taxon>
        <taxon>Hyphomicrobiales</taxon>
        <taxon>Rhizobiaceae</taxon>
        <taxon>Mycoplana</taxon>
    </lineage>
</organism>
<accession>A0ABX2Q839</accession>
<proteinExistence type="predicted"/>
<dbReference type="PIRSF" id="PIRSF031804">
    <property type="entry name" value="UCP031804"/>
    <property type="match status" value="1"/>
</dbReference>
<evidence type="ECO:0000256" key="4">
    <source>
        <dbReference type="ARBA" id="ARBA00023136"/>
    </source>
</evidence>
<reference evidence="6 7" key="1">
    <citation type="submission" date="2020-06" db="EMBL/GenBank/DDBJ databases">
        <title>Rhizobium sp.nov. isolated from the tomato plant.</title>
        <authorList>
            <person name="Thin K.K."/>
            <person name="Zhang X."/>
            <person name="He S."/>
        </authorList>
    </citation>
    <scope>NUCLEOTIDE SEQUENCE [LARGE SCALE GENOMIC DNA]</scope>
    <source>
        <strain evidence="6 7">DBTS2</strain>
    </source>
</reference>
<keyword evidence="3" id="KW-1133">Transmembrane helix</keyword>
<comment type="subcellular location">
    <subcellularLocation>
        <location evidence="1">Endomembrane system</location>
        <topology evidence="1">Multi-pass membrane protein</topology>
    </subcellularLocation>
</comment>
<dbReference type="EMBL" id="JABXYK010000001">
    <property type="protein sequence ID" value="NVP53874.1"/>
    <property type="molecule type" value="Genomic_DNA"/>
</dbReference>
<name>A0ABX2Q839_9HYPH</name>
<keyword evidence="7" id="KW-1185">Reference proteome</keyword>
<dbReference type="InterPro" id="IPR016983">
    <property type="entry name" value="UCP031804"/>
</dbReference>
<dbReference type="Proteomes" id="UP000659172">
    <property type="component" value="Unassembled WGS sequence"/>
</dbReference>
<comment type="caution">
    <text evidence="6">The sequence shown here is derived from an EMBL/GenBank/DDBJ whole genome shotgun (WGS) entry which is preliminary data.</text>
</comment>
<keyword evidence="2" id="KW-0812">Transmembrane</keyword>
<keyword evidence="4" id="KW-0472">Membrane</keyword>
<evidence type="ECO:0000259" key="5">
    <source>
        <dbReference type="Pfam" id="PF06803"/>
    </source>
</evidence>
<evidence type="ECO:0000256" key="2">
    <source>
        <dbReference type="ARBA" id="ARBA00022692"/>
    </source>
</evidence>
<dbReference type="Pfam" id="PF06803">
    <property type="entry name" value="DUF1232"/>
    <property type="match status" value="1"/>
</dbReference>
<feature type="domain" description="DUF1232" evidence="5">
    <location>
        <begin position="63"/>
        <end position="97"/>
    </location>
</feature>
<evidence type="ECO:0000256" key="3">
    <source>
        <dbReference type="ARBA" id="ARBA00022989"/>
    </source>
</evidence>
<evidence type="ECO:0000313" key="6">
    <source>
        <dbReference type="EMBL" id="NVP53874.1"/>
    </source>
</evidence>
<evidence type="ECO:0000256" key="1">
    <source>
        <dbReference type="ARBA" id="ARBA00004127"/>
    </source>
</evidence>
<gene>
    <name evidence="6" type="ORF">HV823_01275</name>
</gene>
<protein>
    <submittedName>
        <fullName evidence="6">DUF1232 domain-containing protein</fullName>
    </submittedName>
</protein>
<sequence length="127" mass="14255">MDDVKIGEILLPGDDEEQEGQRQRVRKRFWPVLKRAIRQIPFSRDLVAAYFCALDPRTPARVRGILLAALAYFVLPIDGIPDFLAVVGFSDDIAVLTAAFAAIRGHIREDHYESADRAMMDGLQDTV</sequence>
<dbReference type="InterPro" id="IPR010652">
    <property type="entry name" value="DUF1232"/>
</dbReference>